<feature type="non-terminal residue" evidence="1">
    <location>
        <position position="26"/>
    </location>
</feature>
<dbReference type="Proteomes" id="UP001206925">
    <property type="component" value="Unassembled WGS sequence"/>
</dbReference>
<evidence type="ECO:0000313" key="1">
    <source>
        <dbReference type="EMBL" id="KAI7725185.1"/>
    </source>
</evidence>
<comment type="caution">
    <text evidence="1">The sequence shown here is derived from an EMBL/GenBank/DDBJ whole genome shotgun (WGS) entry which is preliminary data.</text>
</comment>
<gene>
    <name evidence="1" type="ORF">M8C21_030524</name>
</gene>
<evidence type="ECO:0000313" key="2">
    <source>
        <dbReference type="Proteomes" id="UP001206925"/>
    </source>
</evidence>
<name>A0AAD5G1L8_AMBAR</name>
<proteinExistence type="predicted"/>
<accession>A0AAD5G1L8</accession>
<sequence>MQCQCLCSSSRLCLILLFQKCSSFLC</sequence>
<organism evidence="1 2">
    <name type="scientific">Ambrosia artemisiifolia</name>
    <name type="common">Common ragweed</name>
    <dbReference type="NCBI Taxonomy" id="4212"/>
    <lineage>
        <taxon>Eukaryota</taxon>
        <taxon>Viridiplantae</taxon>
        <taxon>Streptophyta</taxon>
        <taxon>Embryophyta</taxon>
        <taxon>Tracheophyta</taxon>
        <taxon>Spermatophyta</taxon>
        <taxon>Magnoliopsida</taxon>
        <taxon>eudicotyledons</taxon>
        <taxon>Gunneridae</taxon>
        <taxon>Pentapetalae</taxon>
        <taxon>asterids</taxon>
        <taxon>campanulids</taxon>
        <taxon>Asterales</taxon>
        <taxon>Asteraceae</taxon>
        <taxon>Asteroideae</taxon>
        <taxon>Heliantheae alliance</taxon>
        <taxon>Heliantheae</taxon>
        <taxon>Ambrosia</taxon>
    </lineage>
</organism>
<protein>
    <submittedName>
        <fullName evidence="1">Uncharacterized protein</fullName>
    </submittedName>
</protein>
<dbReference type="AlphaFoldDB" id="A0AAD5G1L8"/>
<dbReference type="EMBL" id="JAMZMK010012018">
    <property type="protein sequence ID" value="KAI7725185.1"/>
    <property type="molecule type" value="Genomic_DNA"/>
</dbReference>
<reference evidence="1" key="1">
    <citation type="submission" date="2022-06" db="EMBL/GenBank/DDBJ databases">
        <title>Uncovering the hologenomic basis of an extraordinary plant invasion.</title>
        <authorList>
            <person name="Bieker V.C."/>
            <person name="Martin M.D."/>
            <person name="Gilbert T."/>
            <person name="Hodgins K."/>
            <person name="Battlay P."/>
            <person name="Petersen B."/>
            <person name="Wilson J."/>
        </authorList>
    </citation>
    <scope>NUCLEOTIDE SEQUENCE</scope>
    <source>
        <strain evidence="1">AA19_3_7</strain>
        <tissue evidence="1">Leaf</tissue>
    </source>
</reference>
<keyword evidence="2" id="KW-1185">Reference proteome</keyword>